<proteinExistence type="predicted"/>
<accession>A0A7C9IHW4</accession>
<dbReference type="RefSeq" id="WP_160764814.1">
    <property type="nucleotide sequence ID" value="NZ_WUPT01000002.1"/>
</dbReference>
<protein>
    <submittedName>
        <fullName evidence="1">Uncharacterized protein</fullName>
    </submittedName>
</protein>
<organism evidence="1 2">
    <name type="scientific">Kangsaoukella pontilimi</name>
    <dbReference type="NCBI Taxonomy" id="2691042"/>
    <lineage>
        <taxon>Bacteria</taxon>
        <taxon>Pseudomonadati</taxon>
        <taxon>Pseudomonadota</taxon>
        <taxon>Alphaproteobacteria</taxon>
        <taxon>Rhodobacterales</taxon>
        <taxon>Paracoccaceae</taxon>
        <taxon>Kangsaoukella</taxon>
    </lineage>
</organism>
<evidence type="ECO:0000313" key="1">
    <source>
        <dbReference type="EMBL" id="MXQ08927.1"/>
    </source>
</evidence>
<name>A0A7C9IHW4_9RHOB</name>
<evidence type="ECO:0000313" key="2">
    <source>
        <dbReference type="Proteomes" id="UP000480350"/>
    </source>
</evidence>
<dbReference type="EMBL" id="WUPT01000002">
    <property type="protein sequence ID" value="MXQ08927.1"/>
    <property type="molecule type" value="Genomic_DNA"/>
</dbReference>
<reference evidence="1 2" key="2">
    <citation type="submission" date="2020-03" db="EMBL/GenBank/DDBJ databases">
        <title>Kangsaoukella pontilimi gen. nov., sp. nov., a new member of the family Rhodobacteraceae isolated from a tidal mudflat.</title>
        <authorList>
            <person name="Kim I.S."/>
        </authorList>
    </citation>
    <scope>NUCLEOTIDE SEQUENCE [LARGE SCALE GENOMIC DNA]</scope>
    <source>
        <strain evidence="1 2">GH1-50</strain>
    </source>
</reference>
<dbReference type="Proteomes" id="UP000480350">
    <property type="component" value="Unassembled WGS sequence"/>
</dbReference>
<comment type="caution">
    <text evidence="1">The sequence shown here is derived from an EMBL/GenBank/DDBJ whole genome shotgun (WGS) entry which is preliminary data.</text>
</comment>
<keyword evidence="2" id="KW-1185">Reference proteome</keyword>
<gene>
    <name evidence="1" type="ORF">GQ651_13835</name>
</gene>
<sequence>MALPSNHRWIAVGKLALRNRKKAPHYAPEFVVQDLIDALADRIARNEIHRNYGKDSRLMWCADIADDDQFHRLILQAGDKNVTGMSFLHFQDLTTRDIEKEEEEGSHYASHILIRKTPDAIGRYLILVEKVPGIYLSSIKDHFTWACNDANYQKVADDDDGQPKAFRPYFEILGHQSKTIREALRTGVLQDIELVGHDENHEDGLDEDPIVQEVIHEARFEVKRKVSEDQARSVFQRAKDFVKDFRGGADDTQMFVRIKAANGQIKRTEVNYDGDEILEQAFVQNEIVTDFDPPLTQRYEAFRNDMIEKMLEVADNVGD</sequence>
<dbReference type="AlphaFoldDB" id="A0A7C9IHW4"/>
<reference evidence="1 2" key="1">
    <citation type="submission" date="2019-12" db="EMBL/GenBank/DDBJ databases">
        <authorList>
            <person name="Lee S.D."/>
        </authorList>
    </citation>
    <scope>NUCLEOTIDE SEQUENCE [LARGE SCALE GENOMIC DNA]</scope>
    <source>
        <strain evidence="1 2">GH1-50</strain>
    </source>
</reference>